<feature type="transmembrane region" description="Helical" evidence="6">
    <location>
        <begin position="123"/>
        <end position="144"/>
    </location>
</feature>
<dbReference type="Proteomes" id="UP000834611">
    <property type="component" value="Unassembled WGS sequence"/>
</dbReference>
<feature type="transmembrane region" description="Helical" evidence="6">
    <location>
        <begin position="403"/>
        <end position="423"/>
    </location>
</feature>
<dbReference type="EMBL" id="NOWC01000005">
    <property type="protein sequence ID" value="OZS75404.1"/>
    <property type="molecule type" value="Genomic_DNA"/>
</dbReference>
<feature type="transmembrane region" description="Helical" evidence="6">
    <location>
        <begin position="68"/>
        <end position="86"/>
    </location>
</feature>
<dbReference type="Proteomes" id="UP000216001">
    <property type="component" value="Unassembled WGS sequence"/>
</dbReference>
<feature type="transmembrane region" description="Helical" evidence="6">
    <location>
        <begin position="98"/>
        <end position="117"/>
    </location>
</feature>
<comment type="caution">
    <text evidence="9">The sequence shown here is derived from an EMBL/GenBank/DDBJ whole genome shotgun (WGS) entry which is preliminary data.</text>
</comment>
<dbReference type="InterPro" id="IPR036259">
    <property type="entry name" value="MFS_trans_sf"/>
</dbReference>
<protein>
    <submittedName>
        <fullName evidence="8">D-glucarate permease</fullName>
    </submittedName>
    <submittedName>
        <fullName evidence="9">MFS transporter</fullName>
    </submittedName>
</protein>
<evidence type="ECO:0000259" key="7">
    <source>
        <dbReference type="PROSITE" id="PS50850"/>
    </source>
</evidence>
<comment type="similarity">
    <text evidence="5">Belongs to the major facilitator superfamily. Phthalate permease family.</text>
</comment>
<accession>A0A264VVN6</accession>
<feature type="transmembrane region" description="Helical" evidence="6">
    <location>
        <begin position="338"/>
        <end position="361"/>
    </location>
</feature>
<feature type="transmembrane region" description="Helical" evidence="6">
    <location>
        <begin position="312"/>
        <end position="332"/>
    </location>
</feature>
<evidence type="ECO:0000313" key="8">
    <source>
        <dbReference type="EMBL" id="CAB5712269.1"/>
    </source>
</evidence>
<proteinExistence type="inferred from homology"/>
<evidence type="ECO:0000313" key="10">
    <source>
        <dbReference type="Proteomes" id="UP000216001"/>
    </source>
</evidence>
<dbReference type="CDD" id="cd17319">
    <property type="entry name" value="MFS_ExuT_GudP_like"/>
    <property type="match status" value="1"/>
</dbReference>
<dbReference type="GO" id="GO:0022857">
    <property type="term" value="F:transmembrane transporter activity"/>
    <property type="evidence" value="ECO:0007669"/>
    <property type="project" value="InterPro"/>
</dbReference>
<keyword evidence="2 6" id="KW-0812">Transmembrane</keyword>
<dbReference type="Pfam" id="PF07690">
    <property type="entry name" value="MFS_1"/>
    <property type="match status" value="2"/>
</dbReference>
<evidence type="ECO:0000256" key="5">
    <source>
        <dbReference type="ARBA" id="ARBA00038514"/>
    </source>
</evidence>
<feature type="transmembrane region" description="Helical" evidence="6">
    <location>
        <begin position="156"/>
        <end position="178"/>
    </location>
</feature>
<dbReference type="AlphaFoldDB" id="A0A264VVN6"/>
<evidence type="ECO:0000256" key="1">
    <source>
        <dbReference type="ARBA" id="ARBA00004141"/>
    </source>
</evidence>
<gene>
    <name evidence="8" type="primary">gudP</name>
    <name evidence="9" type="ORF">CHI95_05810</name>
    <name evidence="8" type="ORF">GHA_03711</name>
</gene>
<dbReference type="InterPro" id="IPR020846">
    <property type="entry name" value="MFS_dom"/>
</dbReference>
<organism evidence="9 10">
    <name type="scientific">Providencia rettgeri</name>
    <dbReference type="NCBI Taxonomy" id="587"/>
    <lineage>
        <taxon>Bacteria</taxon>
        <taxon>Pseudomonadati</taxon>
        <taxon>Pseudomonadota</taxon>
        <taxon>Gammaproteobacteria</taxon>
        <taxon>Enterobacterales</taxon>
        <taxon>Morganellaceae</taxon>
        <taxon>Providencia</taxon>
    </lineage>
</organism>
<feature type="transmembrane region" description="Helical" evidence="6">
    <location>
        <begin position="283"/>
        <end position="305"/>
    </location>
</feature>
<sequence>MANQTITLRNSEPDQIEQDVPEKINWLIPIGLFSCVLLAFFDKISIAALFSDEKFQQALGIDFDPTRLGLLMSAFLFAYGVSSMLLSGIGDKFHPTKMLLFMISSWCFLMIFMGFTHHYGTMVFLRVLLGIAEGPLLAIAYAIVRRTFPPKMQARATMMWLLGTPLGAALGFPISLYLLNNYGWQSTFFVMAAFTVPVWWLVVIGIRHPNLVNRQAQTKNTAGEALPAEQLAAMRAHKKRLFQNSHFWIICMFNIAFLIYLWGMNGWLPSYLIKGKSIHLEHAGILSSLPFIAMLFGEAIGAWLSDRYDRRALVCFISLLGAVLGLAGVLFLTGTYSIILMMAFSMFMWGAGAPNIFALLAKATQKQVSALAGGIFNGLGNLAGAAAPLAMGVLITVTHTMDSGLLFIVVIGLFGSLLLVPLLKKY</sequence>
<name>A0A264VVN6_PRORE</name>
<comment type="subcellular location">
    <subcellularLocation>
        <location evidence="1">Membrane</location>
        <topology evidence="1">Multi-pass membrane protein</topology>
    </subcellularLocation>
</comment>
<evidence type="ECO:0000256" key="3">
    <source>
        <dbReference type="ARBA" id="ARBA00022989"/>
    </source>
</evidence>
<dbReference type="InterPro" id="IPR011701">
    <property type="entry name" value="MFS"/>
</dbReference>
<feature type="transmembrane region" description="Helical" evidence="6">
    <location>
        <begin position="368"/>
        <end position="397"/>
    </location>
</feature>
<dbReference type="RefSeq" id="WP_094961057.1">
    <property type="nucleotide sequence ID" value="NZ_ABDWLN020000010.1"/>
</dbReference>
<dbReference type="EMBL" id="CAHPSF010000013">
    <property type="protein sequence ID" value="CAB5712269.1"/>
    <property type="molecule type" value="Genomic_DNA"/>
</dbReference>
<dbReference type="SUPFAM" id="SSF103473">
    <property type="entry name" value="MFS general substrate transporter"/>
    <property type="match status" value="1"/>
</dbReference>
<feature type="domain" description="Major facilitator superfamily (MFS) profile" evidence="7">
    <location>
        <begin position="28"/>
        <end position="426"/>
    </location>
</feature>
<dbReference type="PROSITE" id="PS50850">
    <property type="entry name" value="MFS"/>
    <property type="match status" value="1"/>
</dbReference>
<dbReference type="GO" id="GO:0016020">
    <property type="term" value="C:membrane"/>
    <property type="evidence" value="ECO:0007669"/>
    <property type="project" value="UniProtKB-SubCell"/>
</dbReference>
<feature type="transmembrane region" description="Helical" evidence="6">
    <location>
        <begin position="245"/>
        <end position="263"/>
    </location>
</feature>
<reference evidence="9 10" key="1">
    <citation type="submission" date="2017-07" db="EMBL/GenBank/DDBJ databases">
        <title>blaIMP-27 on transferable plasmids in Proteus mirabilis and Providencia rettgeri.</title>
        <authorList>
            <person name="Potter R."/>
        </authorList>
    </citation>
    <scope>NUCLEOTIDE SEQUENCE [LARGE SCALE GENOMIC DNA]</scope>
    <source>
        <strain evidence="9 10">PR1</strain>
    </source>
</reference>
<feature type="transmembrane region" description="Helical" evidence="6">
    <location>
        <begin position="26"/>
        <end position="48"/>
    </location>
</feature>
<dbReference type="PANTHER" id="PTHR11662">
    <property type="entry name" value="SOLUTE CARRIER FAMILY 17"/>
    <property type="match status" value="1"/>
</dbReference>
<evidence type="ECO:0000313" key="9">
    <source>
        <dbReference type="EMBL" id="OZS75404.1"/>
    </source>
</evidence>
<evidence type="ECO:0000256" key="4">
    <source>
        <dbReference type="ARBA" id="ARBA00023136"/>
    </source>
</evidence>
<keyword evidence="4 6" id="KW-0472">Membrane</keyword>
<dbReference type="InterPro" id="IPR050382">
    <property type="entry name" value="MFS_Na/Anion_cotransporter"/>
</dbReference>
<dbReference type="STRING" id="587.RB151_040000"/>
<feature type="transmembrane region" description="Helical" evidence="6">
    <location>
        <begin position="184"/>
        <end position="206"/>
    </location>
</feature>
<evidence type="ECO:0000256" key="2">
    <source>
        <dbReference type="ARBA" id="ARBA00022692"/>
    </source>
</evidence>
<dbReference type="PANTHER" id="PTHR11662:SF399">
    <property type="entry name" value="FI19708P1-RELATED"/>
    <property type="match status" value="1"/>
</dbReference>
<keyword evidence="3 6" id="KW-1133">Transmembrane helix</keyword>
<evidence type="ECO:0000256" key="6">
    <source>
        <dbReference type="SAM" id="Phobius"/>
    </source>
</evidence>
<reference evidence="8" key="2">
    <citation type="submission" date="2020-05" db="EMBL/GenBank/DDBJ databases">
        <authorList>
            <person name="Delgado-Blas J."/>
        </authorList>
    </citation>
    <scope>NUCLEOTIDE SEQUENCE</scope>
    <source>
        <strain evidence="8">BB1453</strain>
    </source>
</reference>
<dbReference type="Gene3D" id="1.20.1250.20">
    <property type="entry name" value="MFS general substrate transporter like domains"/>
    <property type="match status" value="2"/>
</dbReference>